<dbReference type="Pfam" id="PF06936">
    <property type="entry name" value="Selenoprotein_S"/>
    <property type="match status" value="1"/>
</dbReference>
<keyword evidence="8" id="KW-0812">Transmembrane</keyword>
<organism evidence="10 11">
    <name type="scientific">Mesorhabditis spiculigera</name>
    <dbReference type="NCBI Taxonomy" id="96644"/>
    <lineage>
        <taxon>Eukaryota</taxon>
        <taxon>Metazoa</taxon>
        <taxon>Ecdysozoa</taxon>
        <taxon>Nematoda</taxon>
        <taxon>Chromadorea</taxon>
        <taxon>Rhabditida</taxon>
        <taxon>Rhabditina</taxon>
        <taxon>Rhabditomorpha</taxon>
        <taxon>Rhabditoidea</taxon>
        <taxon>Rhabditidae</taxon>
        <taxon>Mesorhabditinae</taxon>
        <taxon>Mesorhabditis</taxon>
    </lineage>
</organism>
<reference evidence="10" key="1">
    <citation type="submission" date="2023-06" db="EMBL/GenBank/DDBJ databases">
        <authorList>
            <person name="Delattre M."/>
        </authorList>
    </citation>
    <scope>NUCLEOTIDE SEQUENCE</scope>
    <source>
        <strain evidence="10">AF72</strain>
    </source>
</reference>
<feature type="domain" description="Glutaredoxin" evidence="9">
    <location>
        <begin position="141"/>
        <end position="208"/>
    </location>
</feature>
<sequence length="243" mass="27256">MVYQRVLDIVFSPYGWLITAGLGAALYVYFNNVQPYLEKRQEAAAYEAQKKFDAHVNQRDEDKLKAIRARQQAEYDQQVAERAALKKKQKEEAEQAAKAKAAESTGKAATTSKDVPKKKASRFGDMTAKQIVNELINSKAVFVFSKSWCPFCRKAKETLATYRLEDFFYEVLELDLNEGLPVQDIVDELYAMTGAPTVPRVFIGGKFVGGGDDTARLFREGKLDTLINEATAELAAKHGREKI</sequence>
<evidence type="ECO:0000256" key="7">
    <source>
        <dbReference type="SAM" id="MobiDB-lite"/>
    </source>
</evidence>
<dbReference type="Proteomes" id="UP001177023">
    <property type="component" value="Unassembled WGS sequence"/>
</dbReference>
<evidence type="ECO:0000313" key="11">
    <source>
        <dbReference type="Proteomes" id="UP001177023"/>
    </source>
</evidence>
<dbReference type="PANTHER" id="PTHR46679">
    <property type="match status" value="1"/>
</dbReference>
<comment type="caution">
    <text evidence="10">The sequence shown here is derived from an EMBL/GenBank/DDBJ whole genome shotgun (WGS) entry which is preliminary data.</text>
</comment>
<keyword evidence="4" id="KW-0249">Electron transport</keyword>
<feature type="transmembrane region" description="Helical" evidence="8">
    <location>
        <begin position="12"/>
        <end position="30"/>
    </location>
</feature>
<dbReference type="SUPFAM" id="SSF52833">
    <property type="entry name" value="Thioredoxin-like"/>
    <property type="match status" value="1"/>
</dbReference>
<feature type="region of interest" description="Disordered" evidence="7">
    <location>
        <begin position="94"/>
        <end position="116"/>
    </location>
</feature>
<keyword evidence="5" id="KW-1015">Disulfide bond</keyword>
<feature type="compositionally biased region" description="Low complexity" evidence="7">
    <location>
        <begin position="102"/>
        <end position="113"/>
    </location>
</feature>
<keyword evidence="3" id="KW-0813">Transport</keyword>
<dbReference type="GO" id="GO:0005789">
    <property type="term" value="C:endoplasmic reticulum membrane"/>
    <property type="evidence" value="ECO:0007669"/>
    <property type="project" value="InterPro"/>
</dbReference>
<dbReference type="InterPro" id="IPR014025">
    <property type="entry name" value="Glutaredoxin_subgr"/>
</dbReference>
<name>A0AA36D1F7_9BILA</name>
<dbReference type="PROSITE" id="PS51354">
    <property type="entry name" value="GLUTAREDOXIN_2"/>
    <property type="match status" value="1"/>
</dbReference>
<keyword evidence="8" id="KW-1133">Transmembrane helix</keyword>
<comment type="function">
    <text evidence="1">Has a glutathione-disulfide oxidoreductase activity in the presence of NADPH and glutathione reductase. Reduces low molecular weight disulfides and proteins.</text>
</comment>
<evidence type="ECO:0000256" key="2">
    <source>
        <dbReference type="ARBA" id="ARBA00007787"/>
    </source>
</evidence>
<dbReference type="EMBL" id="CATQJA010002655">
    <property type="protein sequence ID" value="CAJ0578906.1"/>
    <property type="molecule type" value="Genomic_DNA"/>
</dbReference>
<dbReference type="GO" id="GO:0006886">
    <property type="term" value="P:intracellular protein transport"/>
    <property type="evidence" value="ECO:0007669"/>
    <property type="project" value="InterPro"/>
</dbReference>
<dbReference type="PANTHER" id="PTHR46679:SF1">
    <property type="entry name" value="GLUTAREDOXIN-2, MITOCHONDRIAL"/>
    <property type="match status" value="1"/>
</dbReference>
<protein>
    <recommendedName>
        <fullName evidence="9">Glutaredoxin domain-containing protein</fullName>
    </recommendedName>
</protein>
<comment type="similarity">
    <text evidence="2">Belongs to the glutaredoxin family.</text>
</comment>
<evidence type="ECO:0000256" key="3">
    <source>
        <dbReference type="ARBA" id="ARBA00022448"/>
    </source>
</evidence>
<keyword evidence="11" id="KW-1185">Reference proteome</keyword>
<proteinExistence type="inferred from homology"/>
<accession>A0AA36D1F7</accession>
<dbReference type="InterPro" id="IPR036249">
    <property type="entry name" value="Thioredoxin-like_sf"/>
</dbReference>
<gene>
    <name evidence="10" type="ORF">MSPICULIGERA_LOCUS17144</name>
</gene>
<evidence type="ECO:0000256" key="6">
    <source>
        <dbReference type="ARBA" id="ARBA00023284"/>
    </source>
</evidence>
<evidence type="ECO:0000313" key="10">
    <source>
        <dbReference type="EMBL" id="CAJ0578906.1"/>
    </source>
</evidence>
<dbReference type="GO" id="GO:0015035">
    <property type="term" value="F:protein-disulfide reductase activity"/>
    <property type="evidence" value="ECO:0007669"/>
    <property type="project" value="TreeGrafter"/>
</dbReference>
<evidence type="ECO:0000256" key="4">
    <source>
        <dbReference type="ARBA" id="ARBA00022982"/>
    </source>
</evidence>
<dbReference type="CDD" id="cd03419">
    <property type="entry name" value="GRX_GRXh_1_2_like"/>
    <property type="match status" value="1"/>
</dbReference>
<feature type="non-terminal residue" evidence="10">
    <location>
        <position position="243"/>
    </location>
</feature>
<keyword evidence="6" id="KW-0676">Redox-active center</keyword>
<dbReference type="PROSITE" id="PS00195">
    <property type="entry name" value="GLUTAREDOXIN_1"/>
    <property type="match status" value="1"/>
</dbReference>
<dbReference type="InterPro" id="IPR009703">
    <property type="entry name" value="Selenoprotein_S"/>
</dbReference>
<evidence type="ECO:0000256" key="1">
    <source>
        <dbReference type="ARBA" id="ARBA00002549"/>
    </source>
</evidence>
<evidence type="ECO:0000256" key="5">
    <source>
        <dbReference type="ARBA" id="ARBA00023157"/>
    </source>
</evidence>
<dbReference type="AlphaFoldDB" id="A0AA36D1F7"/>
<dbReference type="InterPro" id="IPR011767">
    <property type="entry name" value="GLR_AS"/>
</dbReference>
<evidence type="ECO:0000259" key="9">
    <source>
        <dbReference type="Pfam" id="PF00462"/>
    </source>
</evidence>
<evidence type="ECO:0000256" key="8">
    <source>
        <dbReference type="SAM" id="Phobius"/>
    </source>
</evidence>
<dbReference type="GO" id="GO:0005739">
    <property type="term" value="C:mitochondrion"/>
    <property type="evidence" value="ECO:0007669"/>
    <property type="project" value="TreeGrafter"/>
</dbReference>
<dbReference type="Pfam" id="PF00462">
    <property type="entry name" value="Glutaredoxin"/>
    <property type="match status" value="1"/>
</dbReference>
<dbReference type="Gene3D" id="3.40.30.10">
    <property type="entry name" value="Glutaredoxin"/>
    <property type="match status" value="1"/>
</dbReference>
<dbReference type="InterPro" id="IPR002109">
    <property type="entry name" value="Glutaredoxin"/>
</dbReference>
<keyword evidence="8" id="KW-0472">Membrane</keyword>
<dbReference type="PRINTS" id="PR00160">
    <property type="entry name" value="GLUTAREDOXIN"/>
</dbReference>